<keyword evidence="4" id="KW-0472">Membrane</keyword>
<sequence>MTSTADTTQHPDVSEISDLTEGLLSPSRSAAVRLHLDGCPLCADVRASLEEIRGLLGTLPGPPRMPAEIAGRIDAALAAEALLNATAPGAVPDVSRETSPARPAPAAPASARPAGRPSAASGPGRPRRARRRRVAALGAVFGAAALGLSLFFVQSGALNLGGAGDTDKRSDAAISAADSARFDGEPVPATVQALLQQNAGTFKVPQDQPAPESLTTEGDDGQKRSLPVTLPDCVKAATGRGEAVLAFRQGEFQGMPAYLLVLPDTADGTRVQAYVVDASCATGGGKTEGTVLLQESVPRS</sequence>
<feature type="compositionally biased region" description="Low complexity" evidence="3">
    <location>
        <begin position="107"/>
        <end position="124"/>
    </location>
</feature>
<protein>
    <submittedName>
        <fullName evidence="5">Anti-sigma factor</fullName>
    </submittedName>
</protein>
<keyword evidence="1" id="KW-0805">Transcription regulation</keyword>
<evidence type="ECO:0000256" key="3">
    <source>
        <dbReference type="SAM" id="MobiDB-lite"/>
    </source>
</evidence>
<proteinExistence type="predicted"/>
<dbReference type="RefSeq" id="WP_164986316.1">
    <property type="nucleotide sequence ID" value="NZ_CP133762.1"/>
</dbReference>
<evidence type="ECO:0000256" key="4">
    <source>
        <dbReference type="SAM" id="Phobius"/>
    </source>
</evidence>
<dbReference type="EMBL" id="CP133762">
    <property type="protein sequence ID" value="WMX46084.1"/>
    <property type="molecule type" value="Genomic_DNA"/>
</dbReference>
<keyword evidence="6" id="KW-1185">Reference proteome</keyword>
<feature type="region of interest" description="Disordered" evidence="3">
    <location>
        <begin position="89"/>
        <end position="130"/>
    </location>
</feature>
<feature type="transmembrane region" description="Helical" evidence="4">
    <location>
        <begin position="134"/>
        <end position="153"/>
    </location>
</feature>
<accession>A0ABY9RWE0</accession>
<keyword evidence="4" id="KW-1133">Transmembrane helix</keyword>
<keyword evidence="2" id="KW-0804">Transcription</keyword>
<evidence type="ECO:0000313" key="5">
    <source>
        <dbReference type="EMBL" id="WMX46084.1"/>
    </source>
</evidence>
<evidence type="ECO:0000313" key="6">
    <source>
        <dbReference type="Proteomes" id="UP001250858"/>
    </source>
</evidence>
<feature type="region of interest" description="Disordered" evidence="3">
    <location>
        <begin position="202"/>
        <end position="227"/>
    </location>
</feature>
<reference evidence="5 6" key="1">
    <citation type="submission" date="2023-09" db="EMBL/GenBank/DDBJ databases">
        <title>Complete genome of Streptomyces roseicoloratus T14.</title>
        <authorList>
            <person name="Bashizi T."/>
            <person name="Kim M.-J."/>
            <person name="Lee G."/>
            <person name="Tagele S.B."/>
            <person name="Shin J.-H."/>
        </authorList>
    </citation>
    <scope>NUCLEOTIDE SEQUENCE [LARGE SCALE GENOMIC DNA]</scope>
    <source>
        <strain evidence="5 6">T14</strain>
    </source>
</reference>
<evidence type="ECO:0000256" key="2">
    <source>
        <dbReference type="ARBA" id="ARBA00023163"/>
    </source>
</evidence>
<keyword evidence="4" id="KW-0812">Transmembrane</keyword>
<organism evidence="5 6">
    <name type="scientific">Streptomyces roseicoloratus</name>
    <dbReference type="NCBI Taxonomy" id="2508722"/>
    <lineage>
        <taxon>Bacteria</taxon>
        <taxon>Bacillati</taxon>
        <taxon>Actinomycetota</taxon>
        <taxon>Actinomycetes</taxon>
        <taxon>Kitasatosporales</taxon>
        <taxon>Streptomycetaceae</taxon>
        <taxon>Streptomyces</taxon>
    </lineage>
</organism>
<dbReference type="Proteomes" id="UP001250858">
    <property type="component" value="Chromosome"/>
</dbReference>
<gene>
    <name evidence="5" type="ORF">RGF97_16240</name>
</gene>
<name>A0ABY9RWE0_9ACTN</name>
<dbReference type="Gene3D" id="1.10.10.1320">
    <property type="entry name" value="Anti-sigma factor, zinc-finger domain"/>
    <property type="match status" value="1"/>
</dbReference>
<evidence type="ECO:0000256" key="1">
    <source>
        <dbReference type="ARBA" id="ARBA00023015"/>
    </source>
</evidence>
<dbReference type="InterPro" id="IPR041916">
    <property type="entry name" value="Anti_sigma_zinc_sf"/>
</dbReference>